<feature type="non-terminal residue" evidence="1">
    <location>
        <position position="1"/>
    </location>
</feature>
<protein>
    <recommendedName>
        <fullName evidence="2">Glucokinase</fullName>
    </recommendedName>
</protein>
<name>A0A5J4PF05_9ZZZZ</name>
<dbReference type="EMBL" id="SNRY01008836">
    <property type="protein sequence ID" value="KAA6307902.1"/>
    <property type="molecule type" value="Genomic_DNA"/>
</dbReference>
<dbReference type="Pfam" id="PF00480">
    <property type="entry name" value="ROK"/>
    <property type="match status" value="1"/>
</dbReference>
<proteinExistence type="predicted"/>
<reference evidence="1" key="1">
    <citation type="submission" date="2019-03" db="EMBL/GenBank/DDBJ databases">
        <title>Single cell metagenomics reveals metabolic interactions within the superorganism composed of flagellate Streblomastix strix and complex community of Bacteroidetes bacteria on its surface.</title>
        <authorList>
            <person name="Treitli S.C."/>
            <person name="Kolisko M."/>
            <person name="Husnik F."/>
            <person name="Keeling P."/>
            <person name="Hampl V."/>
        </authorList>
    </citation>
    <scope>NUCLEOTIDE SEQUENCE</scope>
    <source>
        <strain evidence="1">STM</strain>
    </source>
</reference>
<dbReference type="AlphaFoldDB" id="A0A5J4PF05"/>
<evidence type="ECO:0008006" key="2">
    <source>
        <dbReference type="Google" id="ProtNLM"/>
    </source>
</evidence>
<sequence length="132" mass="14424">DGIARQTKKLLKEGLLFTESALYKKDMESITAKDVFETYSRGDSLAKFVIGKTIIMWAMCAANLVSLLNPEKIVWGGGVFGPAAQLLDRIYNEACRWAQPIAIKQVTFEKSLLSGDAGLYGAGYLALISLES</sequence>
<organism evidence="1">
    <name type="scientific">termite gut metagenome</name>
    <dbReference type="NCBI Taxonomy" id="433724"/>
    <lineage>
        <taxon>unclassified sequences</taxon>
        <taxon>metagenomes</taxon>
        <taxon>organismal metagenomes</taxon>
    </lineage>
</organism>
<accession>A0A5J4PF05</accession>
<gene>
    <name evidence="1" type="ORF">EZS27_040423</name>
</gene>
<dbReference type="InterPro" id="IPR043129">
    <property type="entry name" value="ATPase_NBD"/>
</dbReference>
<dbReference type="InterPro" id="IPR000600">
    <property type="entry name" value="ROK"/>
</dbReference>
<evidence type="ECO:0000313" key="1">
    <source>
        <dbReference type="EMBL" id="KAA6307902.1"/>
    </source>
</evidence>
<comment type="caution">
    <text evidence="1">The sequence shown here is derived from an EMBL/GenBank/DDBJ whole genome shotgun (WGS) entry which is preliminary data.</text>
</comment>
<dbReference type="Gene3D" id="3.30.420.40">
    <property type="match status" value="1"/>
</dbReference>
<dbReference type="SUPFAM" id="SSF53067">
    <property type="entry name" value="Actin-like ATPase domain"/>
    <property type="match status" value="1"/>
</dbReference>